<evidence type="ECO:0000313" key="4">
    <source>
        <dbReference type="EMBL" id="KAK7531442.1"/>
    </source>
</evidence>
<name>A0ABR1L880_9PEZI</name>
<dbReference type="RefSeq" id="XP_066651266.1">
    <property type="nucleotide sequence ID" value="XM_066793768.1"/>
</dbReference>
<dbReference type="Gene3D" id="3.40.50.1820">
    <property type="entry name" value="alpha/beta hydrolase"/>
    <property type="match status" value="1"/>
</dbReference>
<dbReference type="SUPFAM" id="SSF53474">
    <property type="entry name" value="alpha/beta-Hydrolases"/>
    <property type="match status" value="1"/>
</dbReference>
<dbReference type="InterPro" id="IPR000073">
    <property type="entry name" value="AB_hydrolase_1"/>
</dbReference>
<organism evidence="4 5">
    <name type="scientific">Phyllosticta citribraziliensis</name>
    <dbReference type="NCBI Taxonomy" id="989973"/>
    <lineage>
        <taxon>Eukaryota</taxon>
        <taxon>Fungi</taxon>
        <taxon>Dikarya</taxon>
        <taxon>Ascomycota</taxon>
        <taxon>Pezizomycotina</taxon>
        <taxon>Dothideomycetes</taxon>
        <taxon>Dothideomycetes incertae sedis</taxon>
        <taxon>Botryosphaeriales</taxon>
        <taxon>Phyllostictaceae</taxon>
        <taxon>Phyllosticta</taxon>
    </lineage>
</organism>
<evidence type="ECO:0000256" key="2">
    <source>
        <dbReference type="ARBA" id="ARBA00022801"/>
    </source>
</evidence>
<evidence type="ECO:0000313" key="5">
    <source>
        <dbReference type="Proteomes" id="UP001360953"/>
    </source>
</evidence>
<dbReference type="GO" id="GO:0016787">
    <property type="term" value="F:hydrolase activity"/>
    <property type="evidence" value="ECO:0007669"/>
    <property type="project" value="UniProtKB-KW"/>
</dbReference>
<proteinExistence type="inferred from homology"/>
<gene>
    <name evidence="4" type="ORF">J3D65DRAFT_115077</name>
</gene>
<evidence type="ECO:0000256" key="1">
    <source>
        <dbReference type="ARBA" id="ARBA00008645"/>
    </source>
</evidence>
<comment type="similarity">
    <text evidence="1">Belongs to the AB hydrolase superfamily.</text>
</comment>
<accession>A0ABR1L880</accession>
<dbReference type="Proteomes" id="UP001360953">
    <property type="component" value="Unassembled WGS sequence"/>
</dbReference>
<dbReference type="InterPro" id="IPR029058">
    <property type="entry name" value="AB_hydrolase_fold"/>
</dbReference>
<reference evidence="4 5" key="1">
    <citation type="submission" date="2024-04" db="EMBL/GenBank/DDBJ databases">
        <title>Phyllosticta paracitricarpa is synonymous to the EU quarantine fungus P. citricarpa based on phylogenomic analyses.</title>
        <authorList>
            <consortium name="Lawrence Berkeley National Laboratory"/>
            <person name="Van ingen-buijs V.A."/>
            <person name="Van westerhoven A.C."/>
            <person name="Haridas S."/>
            <person name="Skiadas P."/>
            <person name="Martin F."/>
            <person name="Groenewald J.Z."/>
            <person name="Crous P.W."/>
            <person name="Seidl M.F."/>
        </authorList>
    </citation>
    <scope>NUCLEOTIDE SEQUENCE [LARGE SCALE GENOMIC DNA]</scope>
    <source>
        <strain evidence="4 5">CPC 17464</strain>
    </source>
</reference>
<dbReference type="EMBL" id="JBBPEH010000012">
    <property type="protein sequence ID" value="KAK7531442.1"/>
    <property type="molecule type" value="Genomic_DNA"/>
</dbReference>
<comment type="caution">
    <text evidence="4">The sequence shown here is derived from an EMBL/GenBank/DDBJ whole genome shotgun (WGS) entry which is preliminary data.</text>
</comment>
<sequence length="324" mass="36312">MPLLARSTASPLRAVFARASTTTSGTARTFGTTRPLASLKLAYELHEPPKAEPSGGKLPSEAAPILILHGLFGSKKNNRTISRQLARDLRRPIYALDARNHGDSPHDPRHDYVAMAEDVESFIDEHRLGSSTLIGHSMGAKTVMTVALRKPEIVRDLIPVDNAPVDAALKNDFAAYIKGMMAIDEARIKRHMHAHQIIEPYCPEQAVEWFLFTNMKRRAEDDTLHFTIPLKYLAKALDAMGDFPFKNPDEARYEGPTLMVRGTQSHYVPDETLPIAGRFFPLFKVADIDCGHWVISQKPEEFRQAVVEFLKEDEHSRTLDGFAM</sequence>
<protein>
    <submittedName>
        <fullName evidence="4">Alpha/Beta hydrolase protein</fullName>
    </submittedName>
</protein>
<feature type="domain" description="AB hydrolase-1" evidence="3">
    <location>
        <begin position="64"/>
        <end position="162"/>
    </location>
</feature>
<keyword evidence="5" id="KW-1185">Reference proteome</keyword>
<dbReference type="Pfam" id="PF00561">
    <property type="entry name" value="Abhydrolase_1"/>
    <property type="match status" value="1"/>
</dbReference>
<evidence type="ECO:0000259" key="3">
    <source>
        <dbReference type="Pfam" id="PF00561"/>
    </source>
</evidence>
<dbReference type="PANTHER" id="PTHR46118:SF4">
    <property type="entry name" value="PROTEIN ABHD11"/>
    <property type="match status" value="1"/>
</dbReference>
<keyword evidence="2 4" id="KW-0378">Hydrolase</keyword>
<dbReference type="GeneID" id="92026674"/>
<dbReference type="PANTHER" id="PTHR46118">
    <property type="entry name" value="PROTEIN ABHD11"/>
    <property type="match status" value="1"/>
</dbReference>